<gene>
    <name evidence="4" type="primary">rplQ</name>
    <name evidence="7" type="ORF">EGI31_00585</name>
</gene>
<feature type="region of interest" description="Disordered" evidence="6">
    <location>
        <begin position="169"/>
        <end position="198"/>
    </location>
</feature>
<keyword evidence="2 4" id="KW-0689">Ribosomal protein</keyword>
<dbReference type="Pfam" id="PF01196">
    <property type="entry name" value="Ribosomal_L17"/>
    <property type="match status" value="1"/>
</dbReference>
<dbReference type="InterPro" id="IPR036373">
    <property type="entry name" value="Ribosomal_bL17_sf"/>
</dbReference>
<dbReference type="Gene3D" id="3.90.1030.10">
    <property type="entry name" value="Ribosomal protein L17"/>
    <property type="match status" value="1"/>
</dbReference>
<dbReference type="RefSeq" id="WP_255035168.1">
    <property type="nucleotide sequence ID" value="NZ_RJUF01000001.1"/>
</dbReference>
<comment type="caution">
    <text evidence="7">The sequence shown here is derived from an EMBL/GenBank/DDBJ whole genome shotgun (WGS) entry which is preliminary data.</text>
</comment>
<dbReference type="PANTHER" id="PTHR14413">
    <property type="entry name" value="RIBOSOMAL PROTEIN L17"/>
    <property type="match status" value="1"/>
</dbReference>
<keyword evidence="8" id="KW-1185">Reference proteome</keyword>
<evidence type="ECO:0000313" key="7">
    <source>
        <dbReference type="EMBL" id="MCP9761432.1"/>
    </source>
</evidence>
<evidence type="ECO:0000313" key="8">
    <source>
        <dbReference type="Proteomes" id="UP001204144"/>
    </source>
</evidence>
<evidence type="ECO:0000256" key="4">
    <source>
        <dbReference type="HAMAP-Rule" id="MF_01368"/>
    </source>
</evidence>
<sequence length="198" mass="22017">MRHGKKVNHLGRTKSHRDALLANLTISLIKAKRIETTLAKAKALRMYIEPLITKSKTDNTHSRRTVFSYLQDKESIKILFGEIAEKVAERNGGYTRIIKLGQRQGDNAFVALIELVDFNENLLSSAVEEGEAKTKRSRRGKSKKSEETVSAVAAPVAEVPSAEVVEEVVEETPTAEVVEEVTETPAEETDDNKEEEAK</sequence>
<reference evidence="7 8" key="1">
    <citation type="submission" date="2018-11" db="EMBL/GenBank/DDBJ databases">
        <title>Novel bacteria species description.</title>
        <authorList>
            <person name="Han J.-H."/>
        </authorList>
    </citation>
    <scope>NUCLEOTIDE SEQUENCE [LARGE SCALE GENOMIC DNA]</scope>
    <source>
        <strain evidence="7 8">KCTC23259</strain>
    </source>
</reference>
<dbReference type="InterPro" id="IPR047859">
    <property type="entry name" value="Ribosomal_bL17_CS"/>
</dbReference>
<evidence type="ECO:0000256" key="3">
    <source>
        <dbReference type="ARBA" id="ARBA00023274"/>
    </source>
</evidence>
<dbReference type="NCBIfam" id="TIGR00059">
    <property type="entry name" value="L17"/>
    <property type="match status" value="1"/>
</dbReference>
<accession>A0AAE3GYA8</accession>
<dbReference type="GO" id="GO:0006412">
    <property type="term" value="P:translation"/>
    <property type="evidence" value="ECO:0007669"/>
    <property type="project" value="UniProtKB-UniRule"/>
</dbReference>
<comment type="subunit">
    <text evidence="4">Part of the 50S ribosomal subunit. Contacts protein L32.</text>
</comment>
<dbReference type="AlphaFoldDB" id="A0AAE3GYA8"/>
<organism evidence="7 8">
    <name type="scientific">Lacihabitans soyangensis</name>
    <dbReference type="NCBI Taxonomy" id="869394"/>
    <lineage>
        <taxon>Bacteria</taxon>
        <taxon>Pseudomonadati</taxon>
        <taxon>Bacteroidota</taxon>
        <taxon>Cytophagia</taxon>
        <taxon>Cytophagales</taxon>
        <taxon>Leadbetterellaceae</taxon>
        <taxon>Lacihabitans</taxon>
    </lineage>
</organism>
<evidence type="ECO:0000256" key="2">
    <source>
        <dbReference type="ARBA" id="ARBA00022980"/>
    </source>
</evidence>
<comment type="similarity">
    <text evidence="1 4 5">Belongs to the bacterial ribosomal protein bL17 family.</text>
</comment>
<proteinExistence type="inferred from homology"/>
<dbReference type="Proteomes" id="UP001204144">
    <property type="component" value="Unassembled WGS sequence"/>
</dbReference>
<name>A0AAE3GYA8_9BACT</name>
<feature type="compositionally biased region" description="Acidic residues" evidence="6">
    <location>
        <begin position="177"/>
        <end position="198"/>
    </location>
</feature>
<protein>
    <recommendedName>
        <fullName evidence="4">Large ribosomal subunit protein bL17</fullName>
    </recommendedName>
</protein>
<evidence type="ECO:0000256" key="6">
    <source>
        <dbReference type="SAM" id="MobiDB-lite"/>
    </source>
</evidence>
<dbReference type="HAMAP" id="MF_01368">
    <property type="entry name" value="Ribosomal_bL17"/>
    <property type="match status" value="1"/>
</dbReference>
<dbReference type="SUPFAM" id="SSF64263">
    <property type="entry name" value="Prokaryotic ribosomal protein L17"/>
    <property type="match status" value="1"/>
</dbReference>
<dbReference type="EMBL" id="RJUF01000001">
    <property type="protein sequence ID" value="MCP9761432.1"/>
    <property type="molecule type" value="Genomic_DNA"/>
</dbReference>
<dbReference type="PANTHER" id="PTHR14413:SF16">
    <property type="entry name" value="LARGE RIBOSOMAL SUBUNIT PROTEIN BL17M"/>
    <property type="match status" value="1"/>
</dbReference>
<dbReference type="PROSITE" id="PS01167">
    <property type="entry name" value="RIBOSOMAL_L17"/>
    <property type="match status" value="1"/>
</dbReference>
<dbReference type="GO" id="GO:0022625">
    <property type="term" value="C:cytosolic large ribosomal subunit"/>
    <property type="evidence" value="ECO:0007669"/>
    <property type="project" value="TreeGrafter"/>
</dbReference>
<evidence type="ECO:0000256" key="5">
    <source>
        <dbReference type="RuleBase" id="RU000660"/>
    </source>
</evidence>
<evidence type="ECO:0000256" key="1">
    <source>
        <dbReference type="ARBA" id="ARBA00008777"/>
    </source>
</evidence>
<dbReference type="GO" id="GO:0003735">
    <property type="term" value="F:structural constituent of ribosome"/>
    <property type="evidence" value="ECO:0007669"/>
    <property type="project" value="InterPro"/>
</dbReference>
<dbReference type="FunFam" id="3.90.1030.10:FF:000001">
    <property type="entry name" value="50S ribosomal protein L17"/>
    <property type="match status" value="1"/>
</dbReference>
<keyword evidence="3 4" id="KW-0687">Ribonucleoprotein</keyword>
<dbReference type="InterPro" id="IPR000456">
    <property type="entry name" value="Ribosomal_bL17"/>
</dbReference>
<feature type="region of interest" description="Disordered" evidence="6">
    <location>
        <begin position="128"/>
        <end position="154"/>
    </location>
</feature>